<proteinExistence type="inferred from homology"/>
<evidence type="ECO:0000256" key="1">
    <source>
        <dbReference type="RuleBase" id="RU363097"/>
    </source>
</evidence>
<keyword evidence="1" id="KW-0444">Lipid biosynthesis</keyword>
<gene>
    <name evidence="3" type="primary">far1_0</name>
    <name evidence="3" type="ORF">g.113795</name>
</gene>
<comment type="function">
    <text evidence="1">Catalyzes the reduction of fatty acyl-CoA to fatty alcohols.</text>
</comment>
<dbReference type="GO" id="GO:0102965">
    <property type="term" value="F:alcohol-forming long-chain fatty acyl-CoA reductase activity"/>
    <property type="evidence" value="ECO:0007669"/>
    <property type="project" value="UniProtKB-EC"/>
</dbReference>
<dbReference type="GO" id="GO:0080019">
    <property type="term" value="F:alcohol-forming very long-chain fatty acyl-CoA reductase activity"/>
    <property type="evidence" value="ECO:0007669"/>
    <property type="project" value="InterPro"/>
</dbReference>
<sequence>MALDLHRKYIEKKQESAPLVPIKDIVNSKYYVDPLELLGERSFNEPREIDESEVGTPIQEFFRDGVIFLTGGTGFMGKVLLEKLLRTCPHIKHIYLLIRSKKGKNVEQRMEDIFEDRLFKRLKYEVPKYYHKVSGVAGDCSLPGLGLSVSSRNTLINEVNIIFHGAATVRFDEHIRVAMNINVSGTRELLNLAKKIRNLKVMAHVSTAYANCNRSQVDEQFYDPISDYEDILKLVASTDDQALQDMTKKLIGDLPNTYAFTKSLAEDAIRREAQDLPILVFRPTVGK</sequence>
<dbReference type="InterPro" id="IPR026055">
    <property type="entry name" value="FAR"/>
</dbReference>
<organism evidence="3">
    <name type="scientific">Sipha flava</name>
    <name type="common">yellow sugarcane aphid</name>
    <dbReference type="NCBI Taxonomy" id="143950"/>
    <lineage>
        <taxon>Eukaryota</taxon>
        <taxon>Metazoa</taxon>
        <taxon>Ecdysozoa</taxon>
        <taxon>Arthropoda</taxon>
        <taxon>Hexapoda</taxon>
        <taxon>Insecta</taxon>
        <taxon>Pterygota</taxon>
        <taxon>Neoptera</taxon>
        <taxon>Paraneoptera</taxon>
        <taxon>Hemiptera</taxon>
        <taxon>Sternorrhyncha</taxon>
        <taxon>Aphidomorpha</taxon>
        <taxon>Aphidoidea</taxon>
        <taxon>Aphididae</taxon>
        <taxon>Sipha</taxon>
    </lineage>
</organism>
<evidence type="ECO:0000259" key="2">
    <source>
        <dbReference type="Pfam" id="PF07993"/>
    </source>
</evidence>
<dbReference type="CDD" id="cd05236">
    <property type="entry name" value="FAR-N_SDR_e"/>
    <property type="match status" value="1"/>
</dbReference>
<dbReference type="PANTHER" id="PTHR11011:SF60">
    <property type="entry name" value="FATTY ACYL-COA REDUCTASE-RELATED"/>
    <property type="match status" value="1"/>
</dbReference>
<dbReference type="EC" id="1.2.1.84" evidence="1"/>
<dbReference type="InterPro" id="IPR036291">
    <property type="entry name" value="NAD(P)-bd_dom_sf"/>
</dbReference>
<keyword evidence="1" id="KW-0521">NADP</keyword>
<dbReference type="OrthoDB" id="429813at2759"/>
<dbReference type="GO" id="GO:0035336">
    <property type="term" value="P:long-chain fatty-acyl-CoA metabolic process"/>
    <property type="evidence" value="ECO:0007669"/>
    <property type="project" value="TreeGrafter"/>
</dbReference>
<dbReference type="EMBL" id="GGMS01000859">
    <property type="protein sequence ID" value="MBY70062.1"/>
    <property type="molecule type" value="Transcribed_RNA"/>
</dbReference>
<keyword evidence="1" id="KW-0443">Lipid metabolism</keyword>
<comment type="similarity">
    <text evidence="1">Belongs to the fatty acyl-CoA reductase family.</text>
</comment>
<dbReference type="Gene3D" id="3.40.50.720">
    <property type="entry name" value="NAD(P)-binding Rossmann-like Domain"/>
    <property type="match status" value="1"/>
</dbReference>
<keyword evidence="1" id="KW-0560">Oxidoreductase</keyword>
<feature type="domain" description="Thioester reductase (TE)" evidence="2">
    <location>
        <begin position="69"/>
        <end position="284"/>
    </location>
</feature>
<evidence type="ECO:0000313" key="3">
    <source>
        <dbReference type="EMBL" id="MBY70062.1"/>
    </source>
</evidence>
<dbReference type="PANTHER" id="PTHR11011">
    <property type="entry name" value="MALE STERILITY PROTEIN 2-RELATED"/>
    <property type="match status" value="1"/>
</dbReference>
<name>A0A2S2PYS2_9HEMI</name>
<dbReference type="GO" id="GO:0005777">
    <property type="term" value="C:peroxisome"/>
    <property type="evidence" value="ECO:0007669"/>
    <property type="project" value="TreeGrafter"/>
</dbReference>
<accession>A0A2S2PYS2</accession>
<dbReference type="AlphaFoldDB" id="A0A2S2PYS2"/>
<dbReference type="Pfam" id="PF07993">
    <property type="entry name" value="NAD_binding_4"/>
    <property type="match status" value="1"/>
</dbReference>
<dbReference type="SUPFAM" id="SSF51735">
    <property type="entry name" value="NAD(P)-binding Rossmann-fold domains"/>
    <property type="match status" value="1"/>
</dbReference>
<comment type="catalytic activity">
    <reaction evidence="1">
        <text>a long-chain fatty acyl-CoA + 2 NADPH + 2 H(+) = a long-chain primary fatty alcohol + 2 NADP(+) + CoA</text>
        <dbReference type="Rhea" id="RHEA:52716"/>
        <dbReference type="ChEBI" id="CHEBI:15378"/>
        <dbReference type="ChEBI" id="CHEBI:57287"/>
        <dbReference type="ChEBI" id="CHEBI:57783"/>
        <dbReference type="ChEBI" id="CHEBI:58349"/>
        <dbReference type="ChEBI" id="CHEBI:77396"/>
        <dbReference type="ChEBI" id="CHEBI:83139"/>
        <dbReference type="EC" id="1.2.1.84"/>
    </reaction>
</comment>
<protein>
    <recommendedName>
        <fullName evidence="1">Fatty acyl-CoA reductase</fullName>
        <ecNumber evidence="1">1.2.1.84</ecNumber>
    </recommendedName>
</protein>
<dbReference type="InterPro" id="IPR013120">
    <property type="entry name" value="FAR_NAD-bd"/>
</dbReference>
<reference evidence="3" key="1">
    <citation type="submission" date="2018-04" db="EMBL/GenBank/DDBJ databases">
        <title>Transcriptome assembly of Sipha flava.</title>
        <authorList>
            <person name="Scully E.D."/>
            <person name="Geib S.M."/>
            <person name="Palmer N.A."/>
            <person name="Koch K."/>
            <person name="Bradshaw J."/>
            <person name="Heng-Moss T."/>
            <person name="Sarath G."/>
        </authorList>
    </citation>
    <scope>NUCLEOTIDE SEQUENCE</scope>
</reference>